<evidence type="ECO:0000259" key="11">
    <source>
        <dbReference type="Pfam" id="PF00593"/>
    </source>
</evidence>
<keyword evidence="4 9" id="KW-0812">Transmembrane</keyword>
<evidence type="ECO:0000313" key="12">
    <source>
        <dbReference type="EMBL" id="OPX53890.1"/>
    </source>
</evidence>
<dbReference type="InterPro" id="IPR000531">
    <property type="entry name" value="Beta-barrel_TonB"/>
</dbReference>
<dbReference type="RefSeq" id="WP_139776749.1">
    <property type="nucleotide sequence ID" value="NZ_MTSM01000280.1"/>
</dbReference>
<feature type="domain" description="TonB-dependent receptor-like beta-barrel" evidence="11">
    <location>
        <begin position="10"/>
        <end position="136"/>
    </location>
</feature>
<feature type="non-terminal residue" evidence="12">
    <location>
        <position position="1"/>
    </location>
</feature>
<comment type="caution">
    <text evidence="12">The sequence shown here is derived from an EMBL/GenBank/DDBJ whole genome shotgun (WGS) entry which is preliminary data.</text>
</comment>
<reference evidence="12 13" key="1">
    <citation type="submission" date="2017-01" db="EMBL/GenBank/DDBJ databases">
        <title>Genome Sequencing of a Marine Spirillum, Oceanospirillum multiglobuliferum ATCC 33336, from Japan.</title>
        <authorList>
            <person name="Carney J.G."/>
            <person name="Trachtenberg A.M."/>
            <person name="Rheaume B.A."/>
            <person name="Linnane J.D."/>
            <person name="Pitts N.L."/>
            <person name="Mykles D.L."/>
            <person name="Maclea K.S."/>
        </authorList>
    </citation>
    <scope>NUCLEOTIDE SEQUENCE [LARGE SCALE GENOMIC DNA]</scope>
    <source>
        <strain evidence="12 13">ATCC 33336</strain>
    </source>
</reference>
<keyword evidence="5" id="KW-0732">Signal</keyword>
<dbReference type="EMBL" id="MTSM01000280">
    <property type="protein sequence ID" value="OPX53890.1"/>
    <property type="molecule type" value="Genomic_DNA"/>
</dbReference>
<keyword evidence="2 9" id="KW-0813">Transport</keyword>
<keyword evidence="3 9" id="KW-1134">Transmembrane beta strand</keyword>
<dbReference type="GO" id="GO:0015344">
    <property type="term" value="F:siderophore uptake transmembrane transporter activity"/>
    <property type="evidence" value="ECO:0007669"/>
    <property type="project" value="TreeGrafter"/>
</dbReference>
<feature type="region of interest" description="Disordered" evidence="10">
    <location>
        <begin position="120"/>
        <end position="139"/>
    </location>
</feature>
<dbReference type="PANTHER" id="PTHR30069">
    <property type="entry name" value="TONB-DEPENDENT OUTER MEMBRANE RECEPTOR"/>
    <property type="match status" value="1"/>
</dbReference>
<evidence type="ECO:0000256" key="7">
    <source>
        <dbReference type="ARBA" id="ARBA00023136"/>
    </source>
</evidence>
<dbReference type="InterPro" id="IPR036942">
    <property type="entry name" value="Beta-barrel_TonB_sf"/>
</dbReference>
<gene>
    <name evidence="12" type="ORF">BTE48_17095</name>
</gene>
<protein>
    <submittedName>
        <fullName evidence="12">Ligand-gated channel protein</fullName>
    </submittedName>
</protein>
<proteinExistence type="inferred from homology"/>
<keyword evidence="8 9" id="KW-0998">Cell outer membrane</keyword>
<evidence type="ECO:0000313" key="13">
    <source>
        <dbReference type="Proteomes" id="UP000191418"/>
    </source>
</evidence>
<evidence type="ECO:0000256" key="6">
    <source>
        <dbReference type="ARBA" id="ARBA00023077"/>
    </source>
</evidence>
<sequence>NETYNTPAWIDGAAGRFSNAFKGKTQTQALYAQDAWRFLPRWKFVYGVRYEDWQANDGLQAVGAAALPYPNAEAHHFSPKASLSFDVTDTLTLRASVGRAYRFPTVSELFQGQINGSSIFNNNPNLQPEDDLSKELTAE</sequence>
<keyword evidence="6" id="KW-0798">TonB box</keyword>
<keyword evidence="13" id="KW-1185">Reference proteome</keyword>
<dbReference type="Pfam" id="PF00593">
    <property type="entry name" value="TonB_dep_Rec_b-barrel"/>
    <property type="match status" value="1"/>
</dbReference>
<organism evidence="12 13">
    <name type="scientific">Oceanospirillum multiglobuliferum</name>
    <dbReference type="NCBI Taxonomy" id="64969"/>
    <lineage>
        <taxon>Bacteria</taxon>
        <taxon>Pseudomonadati</taxon>
        <taxon>Pseudomonadota</taxon>
        <taxon>Gammaproteobacteria</taxon>
        <taxon>Oceanospirillales</taxon>
        <taxon>Oceanospirillaceae</taxon>
        <taxon>Oceanospirillum</taxon>
    </lineage>
</organism>
<accession>A0A1V4T1R4</accession>
<name>A0A1V4T1R4_9GAMM</name>
<evidence type="ECO:0000256" key="10">
    <source>
        <dbReference type="SAM" id="MobiDB-lite"/>
    </source>
</evidence>
<dbReference type="AlphaFoldDB" id="A0A1V4T1R4"/>
<evidence type="ECO:0000256" key="8">
    <source>
        <dbReference type="ARBA" id="ARBA00023237"/>
    </source>
</evidence>
<dbReference type="GO" id="GO:0009279">
    <property type="term" value="C:cell outer membrane"/>
    <property type="evidence" value="ECO:0007669"/>
    <property type="project" value="UniProtKB-SubCell"/>
</dbReference>
<dbReference type="InterPro" id="IPR039426">
    <property type="entry name" value="TonB-dep_rcpt-like"/>
</dbReference>
<dbReference type="SUPFAM" id="SSF56935">
    <property type="entry name" value="Porins"/>
    <property type="match status" value="1"/>
</dbReference>
<evidence type="ECO:0000256" key="3">
    <source>
        <dbReference type="ARBA" id="ARBA00022452"/>
    </source>
</evidence>
<evidence type="ECO:0000256" key="1">
    <source>
        <dbReference type="ARBA" id="ARBA00004571"/>
    </source>
</evidence>
<dbReference type="PROSITE" id="PS52016">
    <property type="entry name" value="TONB_DEPENDENT_REC_3"/>
    <property type="match status" value="1"/>
</dbReference>
<dbReference type="GO" id="GO:0044718">
    <property type="term" value="P:siderophore transmembrane transport"/>
    <property type="evidence" value="ECO:0007669"/>
    <property type="project" value="TreeGrafter"/>
</dbReference>
<evidence type="ECO:0000256" key="4">
    <source>
        <dbReference type="ARBA" id="ARBA00022692"/>
    </source>
</evidence>
<comment type="subcellular location">
    <subcellularLocation>
        <location evidence="1 9">Cell outer membrane</location>
        <topology evidence="1 9">Multi-pass membrane protein</topology>
    </subcellularLocation>
</comment>
<keyword evidence="7 9" id="KW-0472">Membrane</keyword>
<feature type="non-terminal residue" evidence="12">
    <location>
        <position position="139"/>
    </location>
</feature>
<dbReference type="Gene3D" id="2.40.170.20">
    <property type="entry name" value="TonB-dependent receptor, beta-barrel domain"/>
    <property type="match status" value="1"/>
</dbReference>
<dbReference type="PANTHER" id="PTHR30069:SF53">
    <property type="entry name" value="COLICIN I RECEPTOR-RELATED"/>
    <property type="match status" value="1"/>
</dbReference>
<evidence type="ECO:0000256" key="5">
    <source>
        <dbReference type="ARBA" id="ARBA00022729"/>
    </source>
</evidence>
<evidence type="ECO:0000256" key="9">
    <source>
        <dbReference type="PROSITE-ProRule" id="PRU01360"/>
    </source>
</evidence>
<dbReference type="Proteomes" id="UP000191418">
    <property type="component" value="Unassembled WGS sequence"/>
</dbReference>
<evidence type="ECO:0000256" key="2">
    <source>
        <dbReference type="ARBA" id="ARBA00022448"/>
    </source>
</evidence>
<comment type="similarity">
    <text evidence="9">Belongs to the TonB-dependent receptor family.</text>
</comment>